<dbReference type="Proteomes" id="UP000030672">
    <property type="component" value="Unassembled WGS sequence"/>
</dbReference>
<dbReference type="EMBL" id="KL584829">
    <property type="protein sequence ID" value="KEQ64107.1"/>
    <property type="molecule type" value="Genomic_DNA"/>
</dbReference>
<keyword evidence="2" id="KW-1185">Reference proteome</keyword>
<gene>
    <name evidence="1" type="ORF">M437DRAFT_83045</name>
</gene>
<evidence type="ECO:0000313" key="2">
    <source>
        <dbReference type="Proteomes" id="UP000030672"/>
    </source>
</evidence>
<reference evidence="1 2" key="1">
    <citation type="journal article" date="2014" name="BMC Genomics">
        <title>Genome sequencing of four Aureobasidium pullulans varieties: biotechnological potential, stress tolerance, and description of new species.</title>
        <authorList>
            <person name="Gostin Ar C."/>
            <person name="Ohm R.A."/>
            <person name="Kogej T."/>
            <person name="Sonjak S."/>
            <person name="Turk M."/>
            <person name="Zajc J."/>
            <person name="Zalar P."/>
            <person name="Grube M."/>
            <person name="Sun H."/>
            <person name="Han J."/>
            <person name="Sharma A."/>
            <person name="Chiniquy J."/>
            <person name="Ngan C.Y."/>
            <person name="Lipzen A."/>
            <person name="Barry K."/>
            <person name="Grigoriev I.V."/>
            <person name="Gunde-Cimerman N."/>
        </authorList>
    </citation>
    <scope>NUCLEOTIDE SEQUENCE [LARGE SCALE GENOMIC DNA]</scope>
    <source>
        <strain evidence="1 2">CBS 110374</strain>
    </source>
</reference>
<proteinExistence type="predicted"/>
<dbReference type="Pfam" id="PF12311">
    <property type="entry name" value="DUF3632"/>
    <property type="match status" value="1"/>
</dbReference>
<accession>A0A074W2J5</accession>
<dbReference type="HOGENOM" id="CLU_1133385_0_0_1"/>
<dbReference type="RefSeq" id="XP_040881130.1">
    <property type="nucleotide sequence ID" value="XM_041027866.1"/>
</dbReference>
<dbReference type="AlphaFoldDB" id="A0A074W2J5"/>
<name>A0A074W2J5_AURM1</name>
<evidence type="ECO:0000313" key="1">
    <source>
        <dbReference type="EMBL" id="KEQ64107.1"/>
    </source>
</evidence>
<dbReference type="GeneID" id="63921239"/>
<protein>
    <submittedName>
        <fullName evidence="1">Uncharacterized protein</fullName>
    </submittedName>
</protein>
<dbReference type="InterPro" id="IPR022085">
    <property type="entry name" value="OpdG"/>
</dbReference>
<organism evidence="1 2">
    <name type="scientific">Aureobasidium melanogenum (strain CBS 110374)</name>
    <name type="common">Aureobasidium pullulans var. melanogenum</name>
    <dbReference type="NCBI Taxonomy" id="1043003"/>
    <lineage>
        <taxon>Eukaryota</taxon>
        <taxon>Fungi</taxon>
        <taxon>Dikarya</taxon>
        <taxon>Ascomycota</taxon>
        <taxon>Pezizomycotina</taxon>
        <taxon>Dothideomycetes</taxon>
        <taxon>Dothideomycetidae</taxon>
        <taxon>Dothideales</taxon>
        <taxon>Saccotheciaceae</taxon>
        <taxon>Aureobasidium</taxon>
    </lineage>
</organism>
<sequence length="245" mass="28053">MMDIIDPRFSYKEFLELAYARQKKKGEEDAPLIDILKEVFEDTIRPDEAASRVSAFVFSHDDFLSVYSGTISTIVGAAHQLSEEGDLCKLANLMLALSRLGDIRNNSNETLQLSFQRKHYEIEPNRIIQFDDGKIWSDLPHFMALFSEDMQGPTAYLNFGRSEYIAEQEWTNANTFAAFLIHNNSIPPSSFDHLYTYGFRTLADSLEWDARTEEGKDSLNSLRAALRWLKIAAREMWCKSKEDGG</sequence>